<comment type="caution">
    <text evidence="12">The sequence shown here is derived from an EMBL/GenBank/DDBJ whole genome shotgun (WGS) entry which is preliminary data.</text>
</comment>
<feature type="domain" description="Glycosyl hydrolase family 32 C-terminal" evidence="11">
    <location>
        <begin position="342"/>
        <end position="488"/>
    </location>
</feature>
<dbReference type="RefSeq" id="WP_382350580.1">
    <property type="nucleotide sequence ID" value="NZ_JBHSMC010000013.1"/>
</dbReference>
<evidence type="ECO:0000256" key="7">
    <source>
        <dbReference type="ARBA" id="ARBA00033367"/>
    </source>
</evidence>
<dbReference type="PANTHER" id="PTHR43101">
    <property type="entry name" value="BETA-FRUCTOSIDASE"/>
    <property type="match status" value="1"/>
</dbReference>
<evidence type="ECO:0000256" key="1">
    <source>
        <dbReference type="ARBA" id="ARBA00004914"/>
    </source>
</evidence>
<proteinExistence type="inferred from homology"/>
<evidence type="ECO:0000256" key="4">
    <source>
        <dbReference type="ARBA" id="ARBA00019623"/>
    </source>
</evidence>
<sequence length="496" mass="57318">MRNKEIQSEQASHIQLIERANNTLHKEVKSINTKYRLNYHFMPPVHWMNDPNGLIFYKGEYHLFYQHYPYAPKWGPMHWGHAKSKDLFHWEHLPVALAPSEWYDKGELESHGCWSGSAVDDDGVLTLIYTGHVEENHPQETQCVARSKDGIHFEKYENNPVIKAAPEENCFGFRDPKVWKHEDKWYMIVGSGKDEIGKIHLYQSKDLNTWDYMGVAVESDGTMGNMWECPDLFPLQDKHVLVISPMNIKERNLYAIGDMDYDAGKFTFDHFQVLDFGSDFYASQTLLDDKNRRILIAWMEIWGSKSIEEAKDYGWLGAMTIPRELIVAENGTLLMRPVEEHKQLRNRHFSFKNITLENETTIIDKFSEVSYELNALIEINENVQEVGFSLRCSEDDTEKTVVTYKVVEGLLEVNKNLSGNGVQGISVAQLNHKDGRIHLQIFVDVSSIEVFANQGEKVITNRIYPSETSKQVKVFTRGGKATINMDVWTIDSVWDE</sequence>
<dbReference type="SUPFAM" id="SSF49899">
    <property type="entry name" value="Concanavalin A-like lectins/glucanases"/>
    <property type="match status" value="1"/>
</dbReference>
<keyword evidence="5 8" id="KW-0378">Hydrolase</keyword>
<evidence type="ECO:0000256" key="6">
    <source>
        <dbReference type="ARBA" id="ARBA00023295"/>
    </source>
</evidence>
<evidence type="ECO:0000256" key="8">
    <source>
        <dbReference type="RuleBase" id="RU362110"/>
    </source>
</evidence>
<dbReference type="GO" id="GO:0016787">
    <property type="term" value="F:hydrolase activity"/>
    <property type="evidence" value="ECO:0007669"/>
    <property type="project" value="UniProtKB-KW"/>
</dbReference>
<dbReference type="InterPro" id="IPR013189">
    <property type="entry name" value="Glyco_hydro_32_C"/>
</dbReference>
<dbReference type="InterPro" id="IPR013320">
    <property type="entry name" value="ConA-like_dom_sf"/>
</dbReference>
<dbReference type="EC" id="3.2.1.26" evidence="3 8"/>
<dbReference type="InterPro" id="IPR013148">
    <property type="entry name" value="Glyco_hydro_32_N"/>
</dbReference>
<keyword evidence="9" id="KW-0963">Cytoplasm</keyword>
<comment type="function">
    <text evidence="9">Enables the bacterium to metabolize sucrose as a sole carbon source.</text>
</comment>
<evidence type="ECO:0000256" key="2">
    <source>
        <dbReference type="ARBA" id="ARBA00009902"/>
    </source>
</evidence>
<gene>
    <name evidence="12" type="ORF">ACFPM4_09320</name>
</gene>
<dbReference type="InterPro" id="IPR051214">
    <property type="entry name" value="GH32_Enzymes"/>
</dbReference>
<dbReference type="InterPro" id="IPR018053">
    <property type="entry name" value="Glyco_hydro_32_AS"/>
</dbReference>
<dbReference type="Gene3D" id="2.60.120.560">
    <property type="entry name" value="Exo-inulinase, domain 1"/>
    <property type="match status" value="1"/>
</dbReference>
<keyword evidence="6 8" id="KW-0326">Glycosidase</keyword>
<dbReference type="Gene3D" id="2.115.10.20">
    <property type="entry name" value="Glycosyl hydrolase domain, family 43"/>
    <property type="match status" value="1"/>
</dbReference>
<dbReference type="Pfam" id="PF08244">
    <property type="entry name" value="Glyco_hydro_32C"/>
    <property type="match status" value="1"/>
</dbReference>
<dbReference type="InterPro" id="IPR001362">
    <property type="entry name" value="Glyco_hydro_32"/>
</dbReference>
<feature type="domain" description="Glycosyl hydrolase family 32 N-terminal" evidence="10">
    <location>
        <begin position="40"/>
        <end position="337"/>
    </location>
</feature>
<keyword evidence="13" id="KW-1185">Reference proteome</keyword>
<evidence type="ECO:0000256" key="5">
    <source>
        <dbReference type="ARBA" id="ARBA00022801"/>
    </source>
</evidence>
<reference evidence="13" key="1">
    <citation type="journal article" date="2019" name="Int. J. Syst. Evol. Microbiol.">
        <title>The Global Catalogue of Microorganisms (GCM) 10K type strain sequencing project: providing services to taxonomists for standard genome sequencing and annotation.</title>
        <authorList>
            <consortium name="The Broad Institute Genomics Platform"/>
            <consortium name="The Broad Institute Genome Sequencing Center for Infectious Disease"/>
            <person name="Wu L."/>
            <person name="Ma J."/>
        </authorList>
    </citation>
    <scope>NUCLEOTIDE SEQUENCE [LARGE SCALE GENOMIC DNA]</scope>
    <source>
        <strain evidence="13">CGMCC 1.12237</strain>
    </source>
</reference>
<dbReference type="EMBL" id="JBHSMC010000013">
    <property type="protein sequence ID" value="MFC5464951.1"/>
    <property type="molecule type" value="Genomic_DNA"/>
</dbReference>
<evidence type="ECO:0000313" key="13">
    <source>
        <dbReference type="Proteomes" id="UP001596147"/>
    </source>
</evidence>
<evidence type="ECO:0000256" key="9">
    <source>
        <dbReference type="RuleBase" id="RU365015"/>
    </source>
</evidence>
<evidence type="ECO:0000259" key="11">
    <source>
        <dbReference type="Pfam" id="PF08244"/>
    </source>
</evidence>
<dbReference type="PROSITE" id="PS00609">
    <property type="entry name" value="GLYCOSYL_HYDROL_F32"/>
    <property type="match status" value="1"/>
</dbReference>
<evidence type="ECO:0000259" key="10">
    <source>
        <dbReference type="Pfam" id="PF00251"/>
    </source>
</evidence>
<comment type="pathway">
    <text evidence="1 9">Glycan biosynthesis; sucrose metabolism.</text>
</comment>
<dbReference type="Pfam" id="PF00251">
    <property type="entry name" value="Glyco_hydro_32N"/>
    <property type="match status" value="1"/>
</dbReference>
<evidence type="ECO:0000313" key="12">
    <source>
        <dbReference type="EMBL" id="MFC5464951.1"/>
    </source>
</evidence>
<dbReference type="SMART" id="SM00640">
    <property type="entry name" value="Glyco_32"/>
    <property type="match status" value="1"/>
</dbReference>
<comment type="catalytic activity">
    <reaction evidence="8">
        <text>Hydrolysis of terminal non-reducing beta-D-fructofuranoside residues in beta-D-fructofuranosides.</text>
        <dbReference type="EC" id="3.2.1.26"/>
    </reaction>
</comment>
<protein>
    <recommendedName>
        <fullName evidence="4 8">Sucrose-6-phosphate hydrolase</fullName>
        <ecNumber evidence="3 8">3.2.1.26</ecNumber>
    </recommendedName>
    <alternativeName>
        <fullName evidence="7 9">Invertase</fullName>
    </alternativeName>
</protein>
<dbReference type="Proteomes" id="UP001596147">
    <property type="component" value="Unassembled WGS sequence"/>
</dbReference>
<dbReference type="InterPro" id="IPR006232">
    <property type="entry name" value="Suc6P_hydrolase"/>
</dbReference>
<dbReference type="InterPro" id="IPR023296">
    <property type="entry name" value="Glyco_hydro_beta-prop_sf"/>
</dbReference>
<accession>A0ABW0LI74</accession>
<dbReference type="NCBIfam" id="TIGR01322">
    <property type="entry name" value="scrB_fam"/>
    <property type="match status" value="1"/>
</dbReference>
<comment type="similarity">
    <text evidence="2 8">Belongs to the glycosyl hydrolase 32 family.</text>
</comment>
<name>A0ABW0LI74_9BACI</name>
<evidence type="ECO:0000256" key="3">
    <source>
        <dbReference type="ARBA" id="ARBA00012758"/>
    </source>
</evidence>
<dbReference type="CDD" id="cd08996">
    <property type="entry name" value="GH32_FFase"/>
    <property type="match status" value="1"/>
</dbReference>
<comment type="subcellular location">
    <subcellularLocation>
        <location evidence="9">Cytoplasm</location>
    </subcellularLocation>
</comment>
<organism evidence="12 13">
    <name type="scientific">Lederbergia graminis</name>
    <dbReference type="NCBI Taxonomy" id="735518"/>
    <lineage>
        <taxon>Bacteria</taxon>
        <taxon>Bacillati</taxon>
        <taxon>Bacillota</taxon>
        <taxon>Bacilli</taxon>
        <taxon>Bacillales</taxon>
        <taxon>Bacillaceae</taxon>
        <taxon>Lederbergia</taxon>
    </lineage>
</organism>
<dbReference type="PANTHER" id="PTHR43101:SF1">
    <property type="entry name" value="BETA-FRUCTOSIDASE"/>
    <property type="match status" value="1"/>
</dbReference>
<dbReference type="SUPFAM" id="SSF75005">
    <property type="entry name" value="Arabinanase/levansucrase/invertase"/>
    <property type="match status" value="1"/>
</dbReference>
<keyword evidence="9" id="KW-0119">Carbohydrate metabolism</keyword>